<reference evidence="3" key="1">
    <citation type="journal article" date="2020" name="bioRxiv">
        <title>Comparative genomics of Chlamydomonas.</title>
        <authorList>
            <person name="Craig R.J."/>
            <person name="Hasan A.R."/>
            <person name="Ness R.W."/>
            <person name="Keightley P.D."/>
        </authorList>
    </citation>
    <scope>NUCLEOTIDE SEQUENCE</scope>
    <source>
        <strain evidence="3">SAG 7.73</strain>
    </source>
</reference>
<name>A0A835WE55_CHLIN</name>
<dbReference type="Gene3D" id="3.40.640.10">
    <property type="entry name" value="Type I PLP-dependent aspartate aminotransferase-like (Major domain)"/>
    <property type="match status" value="2"/>
</dbReference>
<evidence type="ECO:0000256" key="1">
    <source>
        <dbReference type="SAM" id="MobiDB-lite"/>
    </source>
</evidence>
<dbReference type="InterPro" id="IPR015422">
    <property type="entry name" value="PyrdxlP-dep_Trfase_small"/>
</dbReference>
<organism evidence="3 4">
    <name type="scientific">Chlamydomonas incerta</name>
    <dbReference type="NCBI Taxonomy" id="51695"/>
    <lineage>
        <taxon>Eukaryota</taxon>
        <taxon>Viridiplantae</taxon>
        <taxon>Chlorophyta</taxon>
        <taxon>core chlorophytes</taxon>
        <taxon>Chlorophyceae</taxon>
        <taxon>CS clade</taxon>
        <taxon>Chlamydomonadales</taxon>
        <taxon>Chlamydomonadaceae</taxon>
        <taxon>Chlamydomonas</taxon>
    </lineage>
</organism>
<dbReference type="EMBL" id="JAEHOC010000001">
    <property type="protein sequence ID" value="KAG2445738.1"/>
    <property type="molecule type" value="Genomic_DNA"/>
</dbReference>
<dbReference type="OrthoDB" id="420046at2759"/>
<dbReference type="InterPro" id="IPR000192">
    <property type="entry name" value="Aminotrans_V_dom"/>
</dbReference>
<dbReference type="Pfam" id="PF00266">
    <property type="entry name" value="Aminotran_5"/>
    <property type="match status" value="1"/>
</dbReference>
<dbReference type="InterPro" id="IPR015424">
    <property type="entry name" value="PyrdxlP-dep_Trfase"/>
</dbReference>
<sequence>MTRHCAQLGAGYGRSNRSSQVVHDAHEWLELFMNAQGQGQVVIGPSTSQLTLNLAYLFSEAGAIGPGDNVVLQQASHESIIGPWVRLAARVQPPAGGDGGGSSGGSGSGAGGGGNGGGGSCEVRWWGADPASGASCARQLEGLLDARTRLVVLTHVSNLLGEILDLPAVVRRVRQLAPAAQVVVDGVAYAPHRAIDVSGWDVDWYLYSPYKVYGPHLGVMYGKKSAYAALVAAGGDRDCGPNHYFIDRSELTYKLELGGTSHEGCAGLLALQDYLLHLLQQQPQPPAAVPHTAPASGGAAGPAGPASSQLLGGVRMTRQQVEAAFELMASLEQPLTERLVSYLAAHPTVRLVGSPDTRPGVRVPTVSFVHRRRSSALLAKQLQEEGFAVRCGHMYSRRLVAVLADAGRGGLLAAEAAERQKEGAAAASSSGAPEGSGAAAGGGGGGAGGAGVFDVRRAVDEGVVRVSLLHYNTPDEVERLVAALQRLL</sequence>
<feature type="compositionally biased region" description="Low complexity" evidence="1">
    <location>
        <begin position="424"/>
        <end position="437"/>
    </location>
</feature>
<dbReference type="Gene3D" id="3.90.1150.10">
    <property type="entry name" value="Aspartate Aminotransferase, domain 1"/>
    <property type="match status" value="1"/>
</dbReference>
<evidence type="ECO:0000259" key="2">
    <source>
        <dbReference type="Pfam" id="PF00266"/>
    </source>
</evidence>
<feature type="region of interest" description="Disordered" evidence="1">
    <location>
        <begin position="285"/>
        <end position="309"/>
    </location>
</feature>
<keyword evidence="4" id="KW-1185">Reference proteome</keyword>
<dbReference type="PANTHER" id="PTHR43586">
    <property type="entry name" value="CYSTEINE DESULFURASE"/>
    <property type="match status" value="1"/>
</dbReference>
<dbReference type="PANTHER" id="PTHR43586:SF21">
    <property type="entry name" value="PYRIDOXAL PHOSPHATE (PLP)-DEPENDENT ASPARTATE AMINOTRANSFERASE SUPERFAMILY"/>
    <property type="match status" value="1"/>
</dbReference>
<dbReference type="SUPFAM" id="SSF53383">
    <property type="entry name" value="PLP-dependent transferases"/>
    <property type="match status" value="1"/>
</dbReference>
<dbReference type="Proteomes" id="UP000650467">
    <property type="component" value="Unassembled WGS sequence"/>
</dbReference>
<evidence type="ECO:0000313" key="3">
    <source>
        <dbReference type="EMBL" id="KAG2445738.1"/>
    </source>
</evidence>
<feature type="compositionally biased region" description="Gly residues" evidence="1">
    <location>
        <begin position="96"/>
        <end position="115"/>
    </location>
</feature>
<accession>A0A835WE55</accession>
<proteinExistence type="predicted"/>
<protein>
    <recommendedName>
        <fullName evidence="2">Aminotransferase class V domain-containing protein</fullName>
    </recommendedName>
</protein>
<feature type="region of interest" description="Disordered" evidence="1">
    <location>
        <begin position="424"/>
        <end position="443"/>
    </location>
</feature>
<dbReference type="AlphaFoldDB" id="A0A835WE55"/>
<dbReference type="InterPro" id="IPR015421">
    <property type="entry name" value="PyrdxlP-dep_Trfase_major"/>
</dbReference>
<evidence type="ECO:0000313" key="4">
    <source>
        <dbReference type="Proteomes" id="UP000650467"/>
    </source>
</evidence>
<gene>
    <name evidence="3" type="ORF">HXX76_000344</name>
</gene>
<comment type="caution">
    <text evidence="3">The sequence shown here is derived from an EMBL/GenBank/DDBJ whole genome shotgun (WGS) entry which is preliminary data.</text>
</comment>
<feature type="region of interest" description="Disordered" evidence="1">
    <location>
        <begin position="92"/>
        <end position="115"/>
    </location>
</feature>
<feature type="compositionally biased region" description="Low complexity" evidence="1">
    <location>
        <begin position="289"/>
        <end position="308"/>
    </location>
</feature>
<feature type="domain" description="Aminotransferase class V" evidence="2">
    <location>
        <begin position="133"/>
        <end position="275"/>
    </location>
</feature>